<evidence type="ECO:0000256" key="2">
    <source>
        <dbReference type="ARBA" id="ARBA00022737"/>
    </source>
</evidence>
<sequence length="474" mass="50254">MAAWGRVILCGSVPAPDGTWESITAPTILRGICHVRVHKIGASASSRHALFVSTDGEVFAYGDNRHGQCGIDATRAVVSEPVKLERRDFAPPLGQAEHIVDAAAGGSHSLLLTSKGHVYAAGSNAQGQCGLGAAKSAAPFQRVDGVKHAAQVACGRSFSLVLAAGQVYAFGSTEHGQLGTDELGALHTSATTIRYATHATPVALALEHIVQISCGTEHAAAVDREGYMYTWGANRFGRLGCGTQHDAMAPVRVQQFVRKPRQERIEHVVAGHEATVCLDASANYWIAGRTRVTGDGGLGQGYYIFKPLPVLEGLRITAAALGEDALHCLAADPAEGAPTLAYAWGQSVSHGELGARRVPADPQPMATLRDLKVVGVQSAATTSYWLVEPTKEYSELPRLPRETHSSDACLVCHSSQDDDEATLLACDRCENPYHLGCLDPPLPSVPDGEWFCVACGGHVPEESSGAPRKRRRPL</sequence>
<accession>A0AAF0ITX4</accession>
<feature type="repeat" description="RCC1" evidence="6">
    <location>
        <begin position="165"/>
        <end position="225"/>
    </location>
</feature>
<feature type="repeat" description="RCC1" evidence="6">
    <location>
        <begin position="226"/>
        <end position="281"/>
    </location>
</feature>
<dbReference type="PROSITE" id="PS50012">
    <property type="entry name" value="RCC1_3"/>
    <property type="match status" value="4"/>
</dbReference>
<dbReference type="GO" id="GO:0008270">
    <property type="term" value="F:zinc ion binding"/>
    <property type="evidence" value="ECO:0007669"/>
    <property type="project" value="UniProtKB-KW"/>
</dbReference>
<evidence type="ECO:0000259" key="7">
    <source>
        <dbReference type="PROSITE" id="PS50016"/>
    </source>
</evidence>
<dbReference type="PANTHER" id="PTHR46207:SF1">
    <property type="entry name" value="PROTEIN RCC2"/>
    <property type="match status" value="1"/>
</dbReference>
<name>A0AAF0ITX4_9BASI</name>
<dbReference type="PROSITE" id="PS50016">
    <property type="entry name" value="ZF_PHD_2"/>
    <property type="match status" value="1"/>
</dbReference>
<dbReference type="InterPro" id="IPR028641">
    <property type="entry name" value="RCC2"/>
</dbReference>
<dbReference type="GO" id="GO:0016020">
    <property type="term" value="C:membrane"/>
    <property type="evidence" value="ECO:0007669"/>
    <property type="project" value="TreeGrafter"/>
</dbReference>
<proteinExistence type="predicted"/>
<dbReference type="InterPro" id="IPR058923">
    <property type="entry name" value="RCC1-like_dom"/>
</dbReference>
<dbReference type="GO" id="GO:0031267">
    <property type="term" value="F:small GTPase binding"/>
    <property type="evidence" value="ECO:0007669"/>
    <property type="project" value="TreeGrafter"/>
</dbReference>
<evidence type="ECO:0000256" key="5">
    <source>
        <dbReference type="PROSITE-ProRule" id="PRU00146"/>
    </source>
</evidence>
<protein>
    <recommendedName>
        <fullName evidence="7">PHD-type domain-containing protein</fullName>
    </recommendedName>
</protein>
<dbReference type="SUPFAM" id="SSF50985">
    <property type="entry name" value="RCC1/BLIP-II"/>
    <property type="match status" value="1"/>
</dbReference>
<evidence type="ECO:0000256" key="4">
    <source>
        <dbReference type="ARBA" id="ARBA00022833"/>
    </source>
</evidence>
<dbReference type="Pfam" id="PF25390">
    <property type="entry name" value="WD40_RLD"/>
    <property type="match status" value="1"/>
</dbReference>
<feature type="domain" description="PHD-type" evidence="7">
    <location>
        <begin position="406"/>
        <end position="458"/>
    </location>
</feature>
<feature type="repeat" description="RCC1" evidence="6">
    <location>
        <begin position="116"/>
        <end position="165"/>
    </location>
</feature>
<dbReference type="Pfam" id="PF00628">
    <property type="entry name" value="PHD"/>
    <property type="match status" value="1"/>
</dbReference>
<dbReference type="InterPro" id="IPR013083">
    <property type="entry name" value="Znf_RING/FYVE/PHD"/>
</dbReference>
<dbReference type="SMART" id="SM00249">
    <property type="entry name" value="PHD"/>
    <property type="match status" value="1"/>
</dbReference>
<reference evidence="8" key="1">
    <citation type="submission" date="2023-03" db="EMBL/GenBank/DDBJ databases">
        <title>Mating type loci evolution in Malassezia.</title>
        <authorList>
            <person name="Coelho M.A."/>
        </authorList>
    </citation>
    <scope>NUCLEOTIDE SEQUENCE</scope>
    <source>
        <strain evidence="8">CBS 7876</strain>
    </source>
</reference>
<dbReference type="InterPro" id="IPR019786">
    <property type="entry name" value="Zinc_finger_PHD-type_CS"/>
</dbReference>
<keyword evidence="4" id="KW-0862">Zinc</keyword>
<dbReference type="AlphaFoldDB" id="A0AAF0ITX4"/>
<dbReference type="InterPro" id="IPR011011">
    <property type="entry name" value="Znf_FYVE_PHD"/>
</dbReference>
<dbReference type="PROSITE" id="PS00626">
    <property type="entry name" value="RCC1_2"/>
    <property type="match status" value="2"/>
</dbReference>
<evidence type="ECO:0000256" key="6">
    <source>
        <dbReference type="PROSITE-ProRule" id="PRU00235"/>
    </source>
</evidence>
<keyword evidence="9" id="KW-1185">Reference proteome</keyword>
<dbReference type="InterPro" id="IPR001965">
    <property type="entry name" value="Znf_PHD"/>
</dbReference>
<dbReference type="EMBL" id="CP119939">
    <property type="protein sequence ID" value="WFD03873.1"/>
    <property type="molecule type" value="Genomic_DNA"/>
</dbReference>
<dbReference type="Proteomes" id="UP001214603">
    <property type="component" value="Chromosome 6"/>
</dbReference>
<keyword evidence="1" id="KW-0479">Metal-binding</keyword>
<dbReference type="PANTHER" id="PTHR46207">
    <property type="entry name" value="PROTEIN RCC2"/>
    <property type="match status" value="1"/>
</dbReference>
<organism evidence="8 9">
    <name type="scientific">Malassezia obtusa</name>
    <dbReference type="NCBI Taxonomy" id="76774"/>
    <lineage>
        <taxon>Eukaryota</taxon>
        <taxon>Fungi</taxon>
        <taxon>Dikarya</taxon>
        <taxon>Basidiomycota</taxon>
        <taxon>Ustilaginomycotina</taxon>
        <taxon>Malasseziomycetes</taxon>
        <taxon>Malasseziales</taxon>
        <taxon>Malasseziaceae</taxon>
        <taxon>Malassezia</taxon>
    </lineage>
</organism>
<evidence type="ECO:0000256" key="3">
    <source>
        <dbReference type="ARBA" id="ARBA00022771"/>
    </source>
</evidence>
<gene>
    <name evidence="8" type="ORF">MOBT1_002569</name>
</gene>
<dbReference type="InterPro" id="IPR009091">
    <property type="entry name" value="RCC1/BLIP-II"/>
</dbReference>
<evidence type="ECO:0000256" key="1">
    <source>
        <dbReference type="ARBA" id="ARBA00022723"/>
    </source>
</evidence>
<evidence type="ECO:0000313" key="8">
    <source>
        <dbReference type="EMBL" id="WFD03873.1"/>
    </source>
</evidence>
<dbReference type="PRINTS" id="PR00633">
    <property type="entry name" value="RCCNDNSATION"/>
</dbReference>
<feature type="repeat" description="RCC1" evidence="6">
    <location>
        <begin position="56"/>
        <end position="115"/>
    </location>
</feature>
<dbReference type="InterPro" id="IPR019787">
    <property type="entry name" value="Znf_PHD-finger"/>
</dbReference>
<evidence type="ECO:0000313" key="9">
    <source>
        <dbReference type="Proteomes" id="UP001214603"/>
    </source>
</evidence>
<keyword evidence="2" id="KW-0677">Repeat</keyword>
<dbReference type="SUPFAM" id="SSF57903">
    <property type="entry name" value="FYVE/PHD zinc finger"/>
    <property type="match status" value="1"/>
</dbReference>
<dbReference type="Gene3D" id="3.30.40.10">
    <property type="entry name" value="Zinc/RING finger domain, C3HC4 (zinc finger)"/>
    <property type="match status" value="1"/>
</dbReference>
<dbReference type="Gene3D" id="2.130.10.30">
    <property type="entry name" value="Regulator of chromosome condensation 1/beta-lactamase-inhibitor protein II"/>
    <property type="match status" value="2"/>
</dbReference>
<dbReference type="InterPro" id="IPR000408">
    <property type="entry name" value="Reg_chr_condens"/>
</dbReference>
<dbReference type="PROSITE" id="PS01359">
    <property type="entry name" value="ZF_PHD_1"/>
    <property type="match status" value="1"/>
</dbReference>
<keyword evidence="3 5" id="KW-0863">Zinc-finger</keyword>